<name>A0A8T1WJR3_9STRA</name>
<reference evidence="1" key="1">
    <citation type="submission" date="2021-02" db="EMBL/GenBank/DDBJ databases">
        <authorList>
            <person name="Palmer J.M."/>
        </authorList>
    </citation>
    <scope>NUCLEOTIDE SEQUENCE</scope>
    <source>
        <strain evidence="1">SCRP23</strain>
    </source>
</reference>
<gene>
    <name evidence="1" type="ORF">PHYBOEH_006299</name>
</gene>
<protein>
    <submittedName>
        <fullName evidence="1">Uncharacterized protein</fullName>
    </submittedName>
</protein>
<dbReference type="Proteomes" id="UP000693981">
    <property type="component" value="Unassembled WGS sequence"/>
</dbReference>
<evidence type="ECO:0000313" key="2">
    <source>
        <dbReference type="Proteomes" id="UP000693981"/>
    </source>
</evidence>
<dbReference type="OrthoDB" id="129639at2759"/>
<organism evidence="1 2">
    <name type="scientific">Phytophthora boehmeriae</name>
    <dbReference type="NCBI Taxonomy" id="109152"/>
    <lineage>
        <taxon>Eukaryota</taxon>
        <taxon>Sar</taxon>
        <taxon>Stramenopiles</taxon>
        <taxon>Oomycota</taxon>
        <taxon>Peronosporomycetes</taxon>
        <taxon>Peronosporales</taxon>
        <taxon>Peronosporaceae</taxon>
        <taxon>Phytophthora</taxon>
    </lineage>
</organism>
<dbReference type="AlphaFoldDB" id="A0A8T1WJR3"/>
<sequence>MQAILHMLTVNRHLAYVDVLVLSTHRKYRNAFKKQNVKPINRPAKLCREVKLAFLSVVSPSHQGRTDQDKRARETLPRRNLLGDLNQRLVSHIFEFAAPQLLRQVYFRTTEHYWYADEYDDEFDEDDGDY</sequence>
<dbReference type="EMBL" id="JAGDFL010000331">
    <property type="protein sequence ID" value="KAG7392728.1"/>
    <property type="molecule type" value="Genomic_DNA"/>
</dbReference>
<keyword evidence="2" id="KW-1185">Reference proteome</keyword>
<accession>A0A8T1WJR3</accession>
<evidence type="ECO:0000313" key="1">
    <source>
        <dbReference type="EMBL" id="KAG7392728.1"/>
    </source>
</evidence>
<comment type="caution">
    <text evidence="1">The sequence shown here is derived from an EMBL/GenBank/DDBJ whole genome shotgun (WGS) entry which is preliminary data.</text>
</comment>
<proteinExistence type="predicted"/>